<accession>A0A1F6M768</accession>
<dbReference type="EMBL" id="MFPX01000001">
    <property type="protein sequence ID" value="OGH67398.1"/>
    <property type="molecule type" value="Genomic_DNA"/>
</dbReference>
<gene>
    <name evidence="1" type="ORF">A3B90_03040</name>
</gene>
<evidence type="ECO:0000313" key="1">
    <source>
        <dbReference type="EMBL" id="OGH67398.1"/>
    </source>
</evidence>
<reference evidence="1 2" key="1">
    <citation type="journal article" date="2016" name="Nat. Commun.">
        <title>Thousands of microbial genomes shed light on interconnected biogeochemical processes in an aquifer system.</title>
        <authorList>
            <person name="Anantharaman K."/>
            <person name="Brown C.T."/>
            <person name="Hug L.A."/>
            <person name="Sharon I."/>
            <person name="Castelle C.J."/>
            <person name="Probst A.J."/>
            <person name="Thomas B.C."/>
            <person name="Singh A."/>
            <person name="Wilkins M.J."/>
            <person name="Karaoz U."/>
            <person name="Brodie E.L."/>
            <person name="Williams K.H."/>
            <person name="Hubbard S.S."/>
            <person name="Banfield J.F."/>
        </authorList>
    </citation>
    <scope>NUCLEOTIDE SEQUENCE [LARGE SCALE GENOMIC DNA]</scope>
</reference>
<comment type="caution">
    <text evidence="1">The sequence shown here is derived from an EMBL/GenBank/DDBJ whole genome shotgun (WGS) entry which is preliminary data.</text>
</comment>
<name>A0A1F6M768_9BACT</name>
<dbReference type="STRING" id="1798676.A3B90_03040"/>
<evidence type="ECO:0000313" key="2">
    <source>
        <dbReference type="Proteomes" id="UP000178742"/>
    </source>
</evidence>
<dbReference type="AlphaFoldDB" id="A0A1F6M768"/>
<proteinExistence type="predicted"/>
<organism evidence="1 2">
    <name type="scientific">Candidatus Magasanikbacteria bacterium RIFCSPHIGHO2_02_FULL_41_13</name>
    <dbReference type="NCBI Taxonomy" id="1798676"/>
    <lineage>
        <taxon>Bacteria</taxon>
        <taxon>Candidatus Magasanikiibacteriota</taxon>
    </lineage>
</organism>
<dbReference type="Proteomes" id="UP000178742">
    <property type="component" value="Unassembled WGS sequence"/>
</dbReference>
<sequence>MTEQKFIVHVTDHAHYMEEEGEYTRGEFESREEAEQKCKEIIDRSLEELFSGGMSEEELLKQFMMFGEEAYCEGFESMEYVKLKCRELSTKK</sequence>
<protein>
    <submittedName>
        <fullName evidence="1">Uncharacterized protein</fullName>
    </submittedName>
</protein>